<evidence type="ECO:0000256" key="1">
    <source>
        <dbReference type="SAM" id="MobiDB-lite"/>
    </source>
</evidence>
<dbReference type="PANTHER" id="PTHR42085">
    <property type="entry name" value="F-BOX DOMAIN-CONTAINING PROTEIN"/>
    <property type="match status" value="1"/>
</dbReference>
<dbReference type="OrthoDB" id="62952at2759"/>
<dbReference type="Proteomes" id="UP000799750">
    <property type="component" value="Unassembled WGS sequence"/>
</dbReference>
<dbReference type="EMBL" id="MU004196">
    <property type="protein sequence ID" value="KAF2491196.1"/>
    <property type="molecule type" value="Genomic_DNA"/>
</dbReference>
<evidence type="ECO:0000313" key="3">
    <source>
        <dbReference type="Proteomes" id="UP000799750"/>
    </source>
</evidence>
<reference evidence="2" key="1">
    <citation type="journal article" date="2020" name="Stud. Mycol.">
        <title>101 Dothideomycetes genomes: a test case for predicting lifestyles and emergence of pathogens.</title>
        <authorList>
            <person name="Haridas S."/>
            <person name="Albert R."/>
            <person name="Binder M."/>
            <person name="Bloem J."/>
            <person name="Labutti K."/>
            <person name="Salamov A."/>
            <person name="Andreopoulos B."/>
            <person name="Baker S."/>
            <person name="Barry K."/>
            <person name="Bills G."/>
            <person name="Bluhm B."/>
            <person name="Cannon C."/>
            <person name="Castanera R."/>
            <person name="Culley D."/>
            <person name="Daum C."/>
            <person name="Ezra D."/>
            <person name="Gonzalez J."/>
            <person name="Henrissat B."/>
            <person name="Kuo A."/>
            <person name="Liang C."/>
            <person name="Lipzen A."/>
            <person name="Lutzoni F."/>
            <person name="Magnuson J."/>
            <person name="Mondo S."/>
            <person name="Nolan M."/>
            <person name="Ohm R."/>
            <person name="Pangilinan J."/>
            <person name="Park H.-J."/>
            <person name="Ramirez L."/>
            <person name="Alfaro M."/>
            <person name="Sun H."/>
            <person name="Tritt A."/>
            <person name="Yoshinaga Y."/>
            <person name="Zwiers L.-H."/>
            <person name="Turgeon B."/>
            <person name="Goodwin S."/>
            <person name="Spatafora J."/>
            <person name="Crous P."/>
            <person name="Grigoriev I."/>
        </authorList>
    </citation>
    <scope>NUCLEOTIDE SEQUENCE</scope>
    <source>
        <strain evidence="2">CBS 269.34</strain>
    </source>
</reference>
<evidence type="ECO:0000313" key="2">
    <source>
        <dbReference type="EMBL" id="KAF2491196.1"/>
    </source>
</evidence>
<keyword evidence="3" id="KW-1185">Reference proteome</keyword>
<feature type="region of interest" description="Disordered" evidence="1">
    <location>
        <begin position="1"/>
        <end position="47"/>
    </location>
</feature>
<proteinExistence type="predicted"/>
<dbReference type="AlphaFoldDB" id="A0A6A6QGP3"/>
<dbReference type="PANTHER" id="PTHR42085:SF2">
    <property type="entry name" value="F-BOX DOMAIN-CONTAINING PROTEIN"/>
    <property type="match status" value="1"/>
</dbReference>
<dbReference type="InterPro" id="IPR038883">
    <property type="entry name" value="AN11006-like"/>
</dbReference>
<organism evidence="2 3">
    <name type="scientific">Lophium mytilinum</name>
    <dbReference type="NCBI Taxonomy" id="390894"/>
    <lineage>
        <taxon>Eukaryota</taxon>
        <taxon>Fungi</taxon>
        <taxon>Dikarya</taxon>
        <taxon>Ascomycota</taxon>
        <taxon>Pezizomycotina</taxon>
        <taxon>Dothideomycetes</taxon>
        <taxon>Pleosporomycetidae</taxon>
        <taxon>Mytilinidiales</taxon>
        <taxon>Mytilinidiaceae</taxon>
        <taxon>Lophium</taxon>
    </lineage>
</organism>
<accession>A0A6A6QGP3</accession>
<sequence length="267" mass="29414">MDSSPRKTEGADSLGASNTDRIRAQAMCEASSDAAQSRGPQSDASTEAASFLRLPGEIRNMIYKLVLVRPPGEADHISDNGIEEGGLVMAYTGEDPEYGQKVPYQAILGVNKQIHEEALGFLGGSSEVEAFVDARLGNYYPDGQSGVAFHATQRNALENFARQLTHQRRHVEIFVAASAVKWKGAKRYATVALGHIIVPPLQKEPKPSPKREEEKGLFEKIMAIFKLMRTDEVTQWTVEVTGGKRARKNMNALKVACEKFNFVFKNC</sequence>
<name>A0A6A6QGP3_9PEZI</name>
<feature type="compositionally biased region" description="Polar residues" evidence="1">
    <location>
        <begin position="33"/>
        <end position="47"/>
    </location>
</feature>
<gene>
    <name evidence="2" type="ORF">BU16DRAFT_566112</name>
</gene>
<feature type="compositionally biased region" description="Basic and acidic residues" evidence="1">
    <location>
        <begin position="1"/>
        <end position="10"/>
    </location>
</feature>
<protein>
    <submittedName>
        <fullName evidence="2">Uncharacterized protein</fullName>
    </submittedName>
</protein>